<evidence type="ECO:0000256" key="1">
    <source>
        <dbReference type="SAM" id="Coils"/>
    </source>
</evidence>
<accession>S8C8S5</accession>
<dbReference type="AlphaFoldDB" id="S8C8S5"/>
<name>S8C8S5_9LAMI</name>
<proteinExistence type="predicted"/>
<gene>
    <name evidence="3" type="ORF">M569_14015</name>
</gene>
<evidence type="ECO:0000313" key="4">
    <source>
        <dbReference type="Proteomes" id="UP000015453"/>
    </source>
</evidence>
<comment type="caution">
    <text evidence="3">The sequence shown here is derived from an EMBL/GenBank/DDBJ whole genome shotgun (WGS) entry which is preliminary data.</text>
</comment>
<sequence length="323" mass="36504">MEHNAQRAGSSAPPEKAPEDSRCDSSRHSEFDGKEAEQPGHLGTEGLIFDDPETWKNFLHDSIFCALDRHEAGLKRPRAEFFHQTCQATRTMLRMSELQMTMGLKANMERDRAIEELRASQKKLSDAQTLIRTLQSDVNKLSERANKVEEIKTQLERENNALREAAARATREHELEATRREKEAVIAFSTSPVCEEICSMMLGDALTEILNNFKGQICLELERRGIDFQWDGIDPIGKDANGIKIASVESDVESDRFYPWRDEILQHAERFLNQRACVPRAQTPMSKNGSWIDSSTGGRMSDIVGDVELDPECPTTHLMAPSE</sequence>
<feature type="region of interest" description="Disordered" evidence="2">
    <location>
        <begin position="1"/>
        <end position="47"/>
    </location>
</feature>
<keyword evidence="4" id="KW-1185">Reference proteome</keyword>
<reference evidence="3 4" key="1">
    <citation type="journal article" date="2013" name="BMC Genomics">
        <title>The miniature genome of a carnivorous plant Genlisea aurea contains a low number of genes and short non-coding sequences.</title>
        <authorList>
            <person name="Leushkin E.V."/>
            <person name="Sutormin R.A."/>
            <person name="Nabieva E.R."/>
            <person name="Penin A.A."/>
            <person name="Kondrashov A.S."/>
            <person name="Logacheva M.D."/>
        </authorList>
    </citation>
    <scope>NUCLEOTIDE SEQUENCE [LARGE SCALE GENOMIC DNA]</scope>
</reference>
<dbReference type="Proteomes" id="UP000015453">
    <property type="component" value="Unassembled WGS sequence"/>
</dbReference>
<keyword evidence="1" id="KW-0175">Coiled coil</keyword>
<organism evidence="3 4">
    <name type="scientific">Genlisea aurea</name>
    <dbReference type="NCBI Taxonomy" id="192259"/>
    <lineage>
        <taxon>Eukaryota</taxon>
        <taxon>Viridiplantae</taxon>
        <taxon>Streptophyta</taxon>
        <taxon>Embryophyta</taxon>
        <taxon>Tracheophyta</taxon>
        <taxon>Spermatophyta</taxon>
        <taxon>Magnoliopsida</taxon>
        <taxon>eudicotyledons</taxon>
        <taxon>Gunneridae</taxon>
        <taxon>Pentapetalae</taxon>
        <taxon>asterids</taxon>
        <taxon>lamiids</taxon>
        <taxon>Lamiales</taxon>
        <taxon>Lentibulariaceae</taxon>
        <taxon>Genlisea</taxon>
    </lineage>
</organism>
<evidence type="ECO:0000313" key="3">
    <source>
        <dbReference type="EMBL" id="EPS60786.1"/>
    </source>
</evidence>
<evidence type="ECO:0000256" key="2">
    <source>
        <dbReference type="SAM" id="MobiDB-lite"/>
    </source>
</evidence>
<feature type="coiled-coil region" evidence="1">
    <location>
        <begin position="110"/>
        <end position="172"/>
    </location>
</feature>
<dbReference type="EMBL" id="AUSU01007302">
    <property type="protein sequence ID" value="EPS60786.1"/>
    <property type="molecule type" value="Genomic_DNA"/>
</dbReference>
<feature type="compositionally biased region" description="Basic and acidic residues" evidence="2">
    <location>
        <begin position="16"/>
        <end position="38"/>
    </location>
</feature>
<protein>
    <submittedName>
        <fullName evidence="3">Uncharacterized protein</fullName>
    </submittedName>
</protein>